<accession>A0A426XQ53</accession>
<evidence type="ECO:0000313" key="3">
    <source>
        <dbReference type="Proteomes" id="UP000287651"/>
    </source>
</evidence>
<evidence type="ECO:0000313" key="2">
    <source>
        <dbReference type="EMBL" id="RRT41653.1"/>
    </source>
</evidence>
<gene>
    <name evidence="2" type="ORF">B296_00019063</name>
</gene>
<name>A0A426XQ53_ENSVE</name>
<evidence type="ECO:0000256" key="1">
    <source>
        <dbReference type="SAM" id="MobiDB-lite"/>
    </source>
</evidence>
<dbReference type="Proteomes" id="UP000287651">
    <property type="component" value="Unassembled WGS sequence"/>
</dbReference>
<proteinExistence type="predicted"/>
<sequence length="201" mass="22195">MRTYARTLRSESGSSPTRTDQILASSDPISIVHLELLWVINRPPVRSRLYDEWTVQIKGFSGSGFAPVVRGSDSHSRHVTNRWLSGAQIERIRAKGETFTRARGDFVRRPMARIVPMFNATSFSSNSVRLAALHAPLSSSALAPAARFAPSPRFDLCSAPRGTLSPLGASCVELSILCLRYVFFIDSIVNPDVLSFVFVEI</sequence>
<comment type="caution">
    <text evidence="2">The sequence shown here is derived from an EMBL/GenBank/DDBJ whole genome shotgun (WGS) entry which is preliminary data.</text>
</comment>
<dbReference type="AlphaFoldDB" id="A0A426XQ53"/>
<protein>
    <submittedName>
        <fullName evidence="2">Uncharacterized protein</fullName>
    </submittedName>
</protein>
<reference evidence="2 3" key="1">
    <citation type="journal article" date="2014" name="Agronomy (Basel)">
        <title>A Draft Genome Sequence for Ensete ventricosum, the Drought-Tolerant Tree Against Hunger.</title>
        <authorList>
            <person name="Harrison J."/>
            <person name="Moore K.A."/>
            <person name="Paszkiewicz K."/>
            <person name="Jones T."/>
            <person name="Grant M."/>
            <person name="Ambacheew D."/>
            <person name="Muzemil S."/>
            <person name="Studholme D.J."/>
        </authorList>
    </citation>
    <scope>NUCLEOTIDE SEQUENCE [LARGE SCALE GENOMIC DNA]</scope>
</reference>
<dbReference type="EMBL" id="AMZH03018408">
    <property type="protein sequence ID" value="RRT41653.1"/>
    <property type="molecule type" value="Genomic_DNA"/>
</dbReference>
<feature type="region of interest" description="Disordered" evidence="1">
    <location>
        <begin position="1"/>
        <end position="20"/>
    </location>
</feature>
<organism evidence="2 3">
    <name type="scientific">Ensete ventricosum</name>
    <name type="common">Abyssinian banana</name>
    <name type="synonym">Musa ensete</name>
    <dbReference type="NCBI Taxonomy" id="4639"/>
    <lineage>
        <taxon>Eukaryota</taxon>
        <taxon>Viridiplantae</taxon>
        <taxon>Streptophyta</taxon>
        <taxon>Embryophyta</taxon>
        <taxon>Tracheophyta</taxon>
        <taxon>Spermatophyta</taxon>
        <taxon>Magnoliopsida</taxon>
        <taxon>Liliopsida</taxon>
        <taxon>Zingiberales</taxon>
        <taxon>Musaceae</taxon>
        <taxon>Ensete</taxon>
    </lineage>
</organism>
<feature type="compositionally biased region" description="Polar residues" evidence="1">
    <location>
        <begin position="10"/>
        <end position="20"/>
    </location>
</feature>